<dbReference type="AlphaFoldDB" id="A0A1M6ZXN6"/>
<keyword evidence="2" id="KW-0694">RNA-binding</keyword>
<dbReference type="Gene3D" id="3.30.70.1900">
    <property type="match status" value="1"/>
</dbReference>
<sequence>MRLLVDLVAQADAAPDTNFHHKVRGRIWRALQGTKFDDEHGNGTSLGLSYSNIFPWGSMKAGDERQFLLASPREGLLATIAENFRDDREFNIGNRPFEIDALRALDVDVGEPGTRGVIETATGVVVRLYDHHRDEYGIDGTGHEGTPTYWQPEHTIEPFRDAIVDNLQEKHDRFAPEYRPGPAEVDEPLFEGHDFLKTYALPVTVTTGTEIKMVVSKWRLDYRVRNDTHRHHLNLALNTGIGGRNGLGFGFVNIVEKTTPDRSELEGENAFA</sequence>
<gene>
    <name evidence="5" type="ORF">SAMN05444342_3615</name>
</gene>
<dbReference type="PANTHER" id="PTHR36984:SF1">
    <property type="entry name" value="CRISPR-ASSOCIATED ENDORIBONUCLEASE CAS6 1"/>
    <property type="match status" value="1"/>
</dbReference>
<organism evidence="5 6">
    <name type="scientific">Haladaptatus paucihalophilus DX253</name>
    <dbReference type="NCBI Taxonomy" id="797209"/>
    <lineage>
        <taxon>Archaea</taxon>
        <taxon>Methanobacteriati</taxon>
        <taxon>Methanobacteriota</taxon>
        <taxon>Stenosarchaea group</taxon>
        <taxon>Halobacteria</taxon>
        <taxon>Halobacteriales</taxon>
        <taxon>Haladaptataceae</taxon>
        <taxon>Haladaptatus</taxon>
    </lineage>
</organism>
<dbReference type="PANTHER" id="PTHR36984">
    <property type="entry name" value="CRISPR-ASSOCIATED ENDORIBONUCLEASE CAS6 1"/>
    <property type="match status" value="1"/>
</dbReference>
<comment type="similarity">
    <text evidence="1">Belongs to the CRISPR-associated protein Cas6/Cse3/CasE family.</text>
</comment>
<accession>A0A1M6ZXN6</accession>
<dbReference type="EMBL" id="FRAN01000006">
    <property type="protein sequence ID" value="SHL35194.1"/>
    <property type="molecule type" value="Genomic_DNA"/>
</dbReference>
<evidence type="ECO:0000256" key="1">
    <source>
        <dbReference type="ARBA" id="ARBA00005937"/>
    </source>
</evidence>
<dbReference type="Pfam" id="PF01881">
    <property type="entry name" value="Cas_Cas6_C"/>
    <property type="match status" value="1"/>
</dbReference>
<keyword evidence="6" id="KW-1185">Reference proteome</keyword>
<dbReference type="InterPro" id="IPR010156">
    <property type="entry name" value="CRISPR-assoc_prot_Cas6"/>
</dbReference>
<protein>
    <submittedName>
        <fullName evidence="5">CRISPR-associated protein, Cas6 family</fullName>
    </submittedName>
</protein>
<dbReference type="InterPro" id="IPR049435">
    <property type="entry name" value="Cas_Cas6_C"/>
</dbReference>
<evidence type="ECO:0000259" key="4">
    <source>
        <dbReference type="Pfam" id="PF01881"/>
    </source>
</evidence>
<dbReference type="NCBIfam" id="TIGR01877">
    <property type="entry name" value="cas_cas6"/>
    <property type="match status" value="1"/>
</dbReference>
<dbReference type="RefSeq" id="WP_073096721.1">
    <property type="nucleotide sequence ID" value="NZ_AEMG01000024.1"/>
</dbReference>
<feature type="domain" description="CRISPR associated protein Cas6 C-terminal" evidence="4">
    <location>
        <begin position="118"/>
        <end position="254"/>
    </location>
</feature>
<dbReference type="OrthoDB" id="43942at2157"/>
<proteinExistence type="inferred from homology"/>
<dbReference type="GO" id="GO:0003723">
    <property type="term" value="F:RNA binding"/>
    <property type="evidence" value="ECO:0007669"/>
    <property type="project" value="UniProtKB-KW"/>
</dbReference>
<dbReference type="GO" id="GO:0051607">
    <property type="term" value="P:defense response to virus"/>
    <property type="evidence" value="ECO:0007669"/>
    <property type="project" value="UniProtKB-KW"/>
</dbReference>
<dbReference type="Proteomes" id="UP000184203">
    <property type="component" value="Unassembled WGS sequence"/>
</dbReference>
<dbReference type="GO" id="GO:0016788">
    <property type="term" value="F:hydrolase activity, acting on ester bonds"/>
    <property type="evidence" value="ECO:0007669"/>
    <property type="project" value="InterPro"/>
</dbReference>
<evidence type="ECO:0000256" key="3">
    <source>
        <dbReference type="ARBA" id="ARBA00023118"/>
    </source>
</evidence>
<keyword evidence="3" id="KW-0051">Antiviral defense</keyword>
<reference evidence="6" key="1">
    <citation type="submission" date="2016-11" db="EMBL/GenBank/DDBJ databases">
        <authorList>
            <person name="Varghese N."/>
            <person name="Submissions S."/>
        </authorList>
    </citation>
    <scope>NUCLEOTIDE SEQUENCE [LARGE SCALE GENOMIC DNA]</scope>
    <source>
        <strain evidence="6">DX253</strain>
    </source>
</reference>
<evidence type="ECO:0000313" key="5">
    <source>
        <dbReference type="EMBL" id="SHL35194.1"/>
    </source>
</evidence>
<evidence type="ECO:0000313" key="6">
    <source>
        <dbReference type="Proteomes" id="UP000184203"/>
    </source>
</evidence>
<evidence type="ECO:0000256" key="2">
    <source>
        <dbReference type="ARBA" id="ARBA00022884"/>
    </source>
</evidence>
<name>A0A1M6ZXN6_HALPU</name>